<dbReference type="InterPro" id="IPR002213">
    <property type="entry name" value="UDP_glucos_trans"/>
</dbReference>
<organism evidence="4 5">
    <name type="scientific">Protea cynaroides</name>
    <dbReference type="NCBI Taxonomy" id="273540"/>
    <lineage>
        <taxon>Eukaryota</taxon>
        <taxon>Viridiplantae</taxon>
        <taxon>Streptophyta</taxon>
        <taxon>Embryophyta</taxon>
        <taxon>Tracheophyta</taxon>
        <taxon>Spermatophyta</taxon>
        <taxon>Magnoliopsida</taxon>
        <taxon>Proteales</taxon>
        <taxon>Proteaceae</taxon>
        <taxon>Protea</taxon>
    </lineage>
</organism>
<feature type="region of interest" description="Disordered" evidence="3">
    <location>
        <begin position="342"/>
        <end position="376"/>
    </location>
</feature>
<feature type="compositionally biased region" description="Pro residues" evidence="3">
    <location>
        <begin position="351"/>
        <end position="369"/>
    </location>
</feature>
<dbReference type="GO" id="GO:0035251">
    <property type="term" value="F:UDP-glucosyltransferase activity"/>
    <property type="evidence" value="ECO:0007669"/>
    <property type="project" value="TreeGrafter"/>
</dbReference>
<proteinExistence type="inferred from homology"/>
<feature type="region of interest" description="Disordered" evidence="3">
    <location>
        <begin position="164"/>
        <end position="228"/>
    </location>
</feature>
<sequence length="522" mass="56626">MSNEILIVPFFGQGHLFPCSELCKHLALRNFQVILVIPSFLSSSISPSLHHHPLIKVSELPTLPPPADSDEPLHHHHDISQLLSDFLLSQSNGGSSISPICAIVDVMMSSTIETIQKFQIPIISFFTSGACSAAMEYALWKIQPIPDNPTPGLTIALPGLPQDMSLTFSDLTHRDPPPPPHDHGGRGHQPPHHGSPPPAHHQRGSGAGFPPPPGPPPKPGHRPPWVSDTENSLAILMNTCDDLERPFIDYLTNQMGKPVWGVGPLLPKQYWHSTDSTLHDHEIRTGRKSNVSEDEVSEWLDKKPRGSVIYVSFGSEVSPKAEELAELAVALEESNKPFIWVVQSDNHGGPPGGPHGGPPGRPPGGPPGGPGGNEYFPDGLADRVGERGLIIKGWAPQLLILSHLSTAGFLTHCGWNSTVEAIGRGVAMLAWPIRGDQIYNAKLVTRHLKVGLMIQDDDRSKPVTKNDILCGITNLMADDETRKRATSLRTAFDHGFPTSSLASLDALRDFVNQTRNVGNRSS</sequence>
<dbReference type="FunFam" id="3.40.50.2000:FF:000060">
    <property type="entry name" value="Glycosyltransferase"/>
    <property type="match status" value="1"/>
</dbReference>
<protein>
    <recommendedName>
        <fullName evidence="6">Glycosyltransferase</fullName>
    </recommendedName>
</protein>
<evidence type="ECO:0000256" key="3">
    <source>
        <dbReference type="SAM" id="MobiDB-lite"/>
    </source>
</evidence>
<dbReference type="AlphaFoldDB" id="A0A9Q0JW58"/>
<gene>
    <name evidence="4" type="ORF">NE237_029335</name>
</gene>
<dbReference type="SUPFAM" id="SSF53756">
    <property type="entry name" value="UDP-Glycosyltransferase/glycogen phosphorylase"/>
    <property type="match status" value="1"/>
</dbReference>
<dbReference type="OrthoDB" id="5835829at2759"/>
<dbReference type="Gene3D" id="3.40.50.2000">
    <property type="entry name" value="Glycogen Phosphorylase B"/>
    <property type="match status" value="3"/>
</dbReference>
<name>A0A9Q0JW58_9MAGN</name>
<evidence type="ECO:0000313" key="4">
    <source>
        <dbReference type="EMBL" id="KAJ4952503.1"/>
    </source>
</evidence>
<dbReference type="PANTHER" id="PTHR48047:SF131">
    <property type="entry name" value="GLYCOSYLTRANSFERASE"/>
    <property type="match status" value="1"/>
</dbReference>
<accession>A0A9Q0JW58</accession>
<dbReference type="EMBL" id="JAMYWD010000012">
    <property type="protein sequence ID" value="KAJ4952503.1"/>
    <property type="molecule type" value="Genomic_DNA"/>
</dbReference>
<dbReference type="Pfam" id="PF00201">
    <property type="entry name" value="UDPGT"/>
    <property type="match status" value="1"/>
</dbReference>
<feature type="compositionally biased region" description="Basic and acidic residues" evidence="3">
    <location>
        <begin position="171"/>
        <end position="185"/>
    </location>
</feature>
<evidence type="ECO:0000313" key="5">
    <source>
        <dbReference type="Proteomes" id="UP001141806"/>
    </source>
</evidence>
<evidence type="ECO:0008006" key="6">
    <source>
        <dbReference type="Google" id="ProtNLM"/>
    </source>
</evidence>
<dbReference type="CDD" id="cd03784">
    <property type="entry name" value="GT1_Gtf-like"/>
    <property type="match status" value="1"/>
</dbReference>
<dbReference type="Proteomes" id="UP001141806">
    <property type="component" value="Unassembled WGS sequence"/>
</dbReference>
<feature type="compositionally biased region" description="Pro residues" evidence="3">
    <location>
        <begin position="209"/>
        <end position="218"/>
    </location>
</feature>
<dbReference type="PANTHER" id="PTHR48047">
    <property type="entry name" value="GLYCOSYLTRANSFERASE"/>
    <property type="match status" value="1"/>
</dbReference>
<comment type="similarity">
    <text evidence="1">Belongs to the UDP-glycosyltransferase family.</text>
</comment>
<evidence type="ECO:0000256" key="2">
    <source>
        <dbReference type="ARBA" id="ARBA00022679"/>
    </source>
</evidence>
<keyword evidence="2" id="KW-0808">Transferase</keyword>
<evidence type="ECO:0000256" key="1">
    <source>
        <dbReference type="ARBA" id="ARBA00009995"/>
    </source>
</evidence>
<comment type="caution">
    <text evidence="4">The sequence shown here is derived from an EMBL/GenBank/DDBJ whole genome shotgun (WGS) entry which is preliminary data.</text>
</comment>
<reference evidence="4" key="1">
    <citation type="journal article" date="2023" name="Plant J.">
        <title>The genome of the king protea, Protea cynaroides.</title>
        <authorList>
            <person name="Chang J."/>
            <person name="Duong T.A."/>
            <person name="Schoeman C."/>
            <person name="Ma X."/>
            <person name="Roodt D."/>
            <person name="Barker N."/>
            <person name="Li Z."/>
            <person name="Van de Peer Y."/>
            <person name="Mizrachi E."/>
        </authorList>
    </citation>
    <scope>NUCLEOTIDE SEQUENCE</scope>
    <source>
        <tissue evidence="4">Young leaves</tissue>
    </source>
</reference>
<keyword evidence="5" id="KW-1185">Reference proteome</keyword>